<dbReference type="GO" id="GO:0016491">
    <property type="term" value="F:oxidoreductase activity"/>
    <property type="evidence" value="ECO:0007669"/>
    <property type="project" value="UniProtKB-KW"/>
</dbReference>
<dbReference type="OrthoDB" id="9815825at2"/>
<sequence>MESLRLGFIGSGFIAQFMATAMKQVRHLELTAVFRRGGSEELAAFAHDNKLGECNIYDTIEEVCQHCDAVAVLAPNHVRVKLVEEIVDAVQKGVELKGIICEKPLGRTIAEARRLVKLADSVELPTAYFENQLHMNAINNALDQLRPQQREMGNFTLARSTEEHAGPHNSWFWDPRKQGGGVLSDMGCHSIAASRHILTPGGKAPDFLQPVAVQADTSLLKWGQPKYRDQLKERFGVDYGETPAEDFCTGMITFQNPESGQMVKAQFTDSWMYDKQGLRLSMDALGPGYAMEVNTLISPLEIFISDEAAASVADAETALEKSTSSRGLLPVQPNEADLYGYVGELRDMTDAFLDGHDAKLNWRYGLEITRLCQAAYMSAEKQQTLDLTDPETNEELDRYQSLISQGEGAQVLYH</sequence>
<dbReference type="PANTHER" id="PTHR43818:SF11">
    <property type="entry name" value="BCDNA.GH03377"/>
    <property type="match status" value="1"/>
</dbReference>
<dbReference type="GO" id="GO:0000166">
    <property type="term" value="F:nucleotide binding"/>
    <property type="evidence" value="ECO:0007669"/>
    <property type="project" value="InterPro"/>
</dbReference>
<organism evidence="4 5">
    <name type="scientific">Fodinibius sediminis</name>
    <dbReference type="NCBI Taxonomy" id="1214077"/>
    <lineage>
        <taxon>Bacteria</taxon>
        <taxon>Pseudomonadati</taxon>
        <taxon>Balneolota</taxon>
        <taxon>Balneolia</taxon>
        <taxon>Balneolales</taxon>
        <taxon>Balneolaceae</taxon>
        <taxon>Fodinibius</taxon>
    </lineage>
</organism>
<evidence type="ECO:0000256" key="1">
    <source>
        <dbReference type="ARBA" id="ARBA00023002"/>
    </source>
</evidence>
<name>A0A521BWK8_9BACT</name>
<dbReference type="InterPro" id="IPR036291">
    <property type="entry name" value="NAD(P)-bd_dom_sf"/>
</dbReference>
<dbReference type="Gene3D" id="3.30.360.10">
    <property type="entry name" value="Dihydrodipicolinate Reductase, domain 2"/>
    <property type="match status" value="1"/>
</dbReference>
<dbReference type="PANTHER" id="PTHR43818">
    <property type="entry name" value="BCDNA.GH03377"/>
    <property type="match status" value="1"/>
</dbReference>
<dbReference type="Pfam" id="PF01408">
    <property type="entry name" value="GFO_IDH_MocA"/>
    <property type="match status" value="1"/>
</dbReference>
<dbReference type="AlphaFoldDB" id="A0A521BWK8"/>
<accession>A0A521BWK8</accession>
<dbReference type="Gene3D" id="3.40.50.720">
    <property type="entry name" value="NAD(P)-binding Rossmann-like Domain"/>
    <property type="match status" value="1"/>
</dbReference>
<dbReference type="InterPro" id="IPR000683">
    <property type="entry name" value="Gfo/Idh/MocA-like_OxRdtase_N"/>
</dbReference>
<keyword evidence="5" id="KW-1185">Reference proteome</keyword>
<dbReference type="InterPro" id="IPR055170">
    <property type="entry name" value="GFO_IDH_MocA-like_dom"/>
</dbReference>
<feature type="domain" description="GFO/IDH/MocA-like oxidoreductase" evidence="3">
    <location>
        <begin position="150"/>
        <end position="271"/>
    </location>
</feature>
<evidence type="ECO:0000313" key="5">
    <source>
        <dbReference type="Proteomes" id="UP000317593"/>
    </source>
</evidence>
<feature type="domain" description="Gfo/Idh/MocA-like oxidoreductase N-terminal" evidence="2">
    <location>
        <begin position="5"/>
        <end position="122"/>
    </location>
</feature>
<dbReference type="SUPFAM" id="SSF51735">
    <property type="entry name" value="NAD(P)-binding Rossmann-fold domains"/>
    <property type="match status" value="1"/>
</dbReference>
<protein>
    <submittedName>
        <fullName evidence="4">Predicted dehydrogenase</fullName>
    </submittedName>
</protein>
<dbReference type="RefSeq" id="WP_142713640.1">
    <property type="nucleotide sequence ID" value="NZ_FXTH01000004.1"/>
</dbReference>
<dbReference type="InterPro" id="IPR050463">
    <property type="entry name" value="Gfo/Idh/MocA_oxidrdct_glycsds"/>
</dbReference>
<dbReference type="Pfam" id="PF22725">
    <property type="entry name" value="GFO_IDH_MocA_C3"/>
    <property type="match status" value="1"/>
</dbReference>
<evidence type="ECO:0000313" key="4">
    <source>
        <dbReference type="EMBL" id="SMO51582.1"/>
    </source>
</evidence>
<reference evidence="4 5" key="1">
    <citation type="submission" date="2017-05" db="EMBL/GenBank/DDBJ databases">
        <authorList>
            <person name="Varghese N."/>
            <person name="Submissions S."/>
        </authorList>
    </citation>
    <scope>NUCLEOTIDE SEQUENCE [LARGE SCALE GENOMIC DNA]</scope>
    <source>
        <strain evidence="4 5">DSM 21194</strain>
    </source>
</reference>
<keyword evidence="1" id="KW-0560">Oxidoreductase</keyword>
<evidence type="ECO:0000259" key="2">
    <source>
        <dbReference type="Pfam" id="PF01408"/>
    </source>
</evidence>
<dbReference type="EMBL" id="FXTH01000004">
    <property type="protein sequence ID" value="SMO51582.1"/>
    <property type="molecule type" value="Genomic_DNA"/>
</dbReference>
<gene>
    <name evidence="4" type="ORF">SAMN06265218_104121</name>
</gene>
<dbReference type="SUPFAM" id="SSF55347">
    <property type="entry name" value="Glyceraldehyde-3-phosphate dehydrogenase-like, C-terminal domain"/>
    <property type="match status" value="1"/>
</dbReference>
<evidence type="ECO:0000259" key="3">
    <source>
        <dbReference type="Pfam" id="PF22725"/>
    </source>
</evidence>
<dbReference type="Proteomes" id="UP000317593">
    <property type="component" value="Unassembled WGS sequence"/>
</dbReference>
<proteinExistence type="predicted"/>